<evidence type="ECO:0000256" key="5">
    <source>
        <dbReference type="ARBA" id="ARBA00022777"/>
    </source>
</evidence>
<dbReference type="FunFam" id="1.10.510.10:FF:000235">
    <property type="entry name" value="Serine/threonine-protein kinase ark1"/>
    <property type="match status" value="1"/>
</dbReference>
<feature type="binding site" evidence="10">
    <location>
        <begin position="117"/>
        <end position="119"/>
    </location>
    <ligand>
        <name>ATP</name>
        <dbReference type="ChEBI" id="CHEBI:30616"/>
    </ligand>
</feature>
<feature type="binding site" evidence="10">
    <location>
        <begin position="168"/>
        <end position="169"/>
    </location>
    <ligand>
        <name>ATP</name>
        <dbReference type="ChEBI" id="CHEBI:30616"/>
    </ligand>
</feature>
<feature type="active site" description="Proton acceptor" evidence="9">
    <location>
        <position position="164"/>
    </location>
</feature>
<keyword evidence="5 14" id="KW-0418">Kinase</keyword>
<sequence length="308" mass="35540">MAVKAKTSFEEEVEGLENKMKECVAERNGQRKSWKIEDFQIGKLLGSGQFGKVYLAREKKTEFIVALKTLQKKELTSSRCQHQVLREIEIQSHLVHPNILALYDYFWDDKRIYLILEFAAGGELFTILQNQPNTRFQPPRAAKYIHQVADALQYCHSQNVMHRDIKPENLLVDIADNIKLADFGWSVHAPSDKRRTKCGTLDYLPPEMVDVKSYDKRVDHWCLGILTYEFCVGSPPFESPQEGITYQKIKECKVKYPSYMEAGAVDLVSKLLQTDANRRISFDQVKRHPWIVSNKSIYESSLDTTITS</sequence>
<keyword evidence="4 10" id="KW-0547">Nucleotide-binding</keyword>
<evidence type="ECO:0000259" key="15">
    <source>
        <dbReference type="PROSITE" id="PS50011"/>
    </source>
</evidence>
<evidence type="ECO:0000256" key="10">
    <source>
        <dbReference type="PIRSR" id="PIRSR630616-2"/>
    </source>
</evidence>
<dbReference type="Gene3D" id="3.30.200.20">
    <property type="entry name" value="Phosphorylase Kinase, domain 1"/>
    <property type="match status" value="1"/>
</dbReference>
<dbReference type="CDD" id="cd14007">
    <property type="entry name" value="STKc_Aurora"/>
    <property type="match status" value="1"/>
</dbReference>
<dbReference type="SMART" id="SM00220">
    <property type="entry name" value="S_TKc"/>
    <property type="match status" value="1"/>
</dbReference>
<comment type="subcellular location">
    <subcellularLocation>
        <location evidence="1">Midbody</location>
    </subcellularLocation>
</comment>
<dbReference type="InterPro" id="IPR011009">
    <property type="entry name" value="Kinase-like_dom_sf"/>
</dbReference>
<feature type="cross-link" description="Glycyl lysine isopeptide (Lys-Gly) (interchain with G-Cter in SUMO2)" evidence="11">
    <location>
        <position position="166"/>
    </location>
</feature>
<dbReference type="InterPro" id="IPR030616">
    <property type="entry name" value="Aur-like"/>
</dbReference>
<dbReference type="InterPro" id="IPR017441">
    <property type="entry name" value="Protein_kinase_ATP_BS"/>
</dbReference>
<dbReference type="SUPFAM" id="SSF56112">
    <property type="entry name" value="Protein kinase-like (PK-like)"/>
    <property type="match status" value="1"/>
</dbReference>
<dbReference type="InterPro" id="IPR008271">
    <property type="entry name" value="Ser/Thr_kinase_AS"/>
</dbReference>
<dbReference type="InterPro" id="IPR000719">
    <property type="entry name" value="Prot_kinase_dom"/>
</dbReference>
<evidence type="ECO:0000256" key="11">
    <source>
        <dbReference type="PIRSR" id="PIRSR630616-3"/>
    </source>
</evidence>
<dbReference type="GO" id="GO:0030261">
    <property type="term" value="P:chromosome condensation"/>
    <property type="evidence" value="ECO:0007669"/>
    <property type="project" value="UniProtKB-ARBA"/>
</dbReference>
<protein>
    <recommendedName>
        <fullName evidence="14">Aurora kinase</fullName>
        <ecNumber evidence="14">2.7.11.1</ecNumber>
    </recommendedName>
</protein>
<dbReference type="GO" id="GO:0004674">
    <property type="term" value="F:protein serine/threonine kinase activity"/>
    <property type="evidence" value="ECO:0007669"/>
    <property type="project" value="UniProtKB-KW"/>
</dbReference>
<evidence type="ECO:0000256" key="9">
    <source>
        <dbReference type="PIRSR" id="PIRSR630616-1"/>
    </source>
</evidence>
<dbReference type="EMBL" id="GBRD01010860">
    <property type="protein sequence ID" value="JAG54964.1"/>
    <property type="molecule type" value="Transcribed_RNA"/>
</dbReference>
<dbReference type="GO" id="GO:0032506">
    <property type="term" value="P:cytokinetic process"/>
    <property type="evidence" value="ECO:0007669"/>
    <property type="project" value="UniProtKB-ARBA"/>
</dbReference>
<evidence type="ECO:0000256" key="8">
    <source>
        <dbReference type="ARBA" id="ARBA00048679"/>
    </source>
</evidence>
<keyword evidence="6 10" id="KW-0067">ATP-binding</keyword>
<feature type="binding site" evidence="10">
    <location>
        <position position="182"/>
    </location>
    <ligand>
        <name>ATP</name>
        <dbReference type="ChEBI" id="CHEBI:30616"/>
    </ligand>
</feature>
<comment type="catalytic activity">
    <reaction evidence="8 14">
        <text>L-seryl-[protein] + ATP = O-phospho-L-seryl-[protein] + ADP + H(+)</text>
        <dbReference type="Rhea" id="RHEA:17989"/>
        <dbReference type="Rhea" id="RHEA-COMP:9863"/>
        <dbReference type="Rhea" id="RHEA-COMP:11604"/>
        <dbReference type="ChEBI" id="CHEBI:15378"/>
        <dbReference type="ChEBI" id="CHEBI:29999"/>
        <dbReference type="ChEBI" id="CHEBI:30616"/>
        <dbReference type="ChEBI" id="CHEBI:83421"/>
        <dbReference type="ChEBI" id="CHEBI:456216"/>
        <dbReference type="EC" id="2.7.11.1"/>
    </reaction>
</comment>
<dbReference type="PANTHER" id="PTHR24350">
    <property type="entry name" value="SERINE/THREONINE-PROTEIN KINASE IAL-RELATED"/>
    <property type="match status" value="1"/>
</dbReference>
<evidence type="ECO:0000256" key="2">
    <source>
        <dbReference type="ARBA" id="ARBA00022527"/>
    </source>
</evidence>
<reference evidence="16" key="1">
    <citation type="submission" date="2014-09" db="EMBL/GenBank/DDBJ databases">
        <authorList>
            <person name="Magalhaes I.L.F."/>
            <person name="Oliveira U."/>
            <person name="Santos F.R."/>
            <person name="Vidigal T.H.D.A."/>
            <person name="Brescovit A.D."/>
            <person name="Santos A.J."/>
        </authorList>
    </citation>
    <scope>NUCLEOTIDE SEQUENCE</scope>
</reference>
<dbReference type="Gene3D" id="1.10.510.10">
    <property type="entry name" value="Transferase(Phosphotransferase) domain 1"/>
    <property type="match status" value="1"/>
</dbReference>
<evidence type="ECO:0000256" key="12">
    <source>
        <dbReference type="PROSITE-ProRule" id="PRU10141"/>
    </source>
</evidence>
<evidence type="ECO:0000313" key="16">
    <source>
        <dbReference type="EMBL" id="JAG54964.1"/>
    </source>
</evidence>
<dbReference type="AlphaFoldDB" id="A0A0K8SPB3"/>
<comment type="catalytic activity">
    <reaction evidence="7 14">
        <text>L-threonyl-[protein] + ATP = O-phospho-L-threonyl-[protein] + ADP + H(+)</text>
        <dbReference type="Rhea" id="RHEA:46608"/>
        <dbReference type="Rhea" id="RHEA-COMP:11060"/>
        <dbReference type="Rhea" id="RHEA-COMP:11605"/>
        <dbReference type="ChEBI" id="CHEBI:15378"/>
        <dbReference type="ChEBI" id="CHEBI:30013"/>
        <dbReference type="ChEBI" id="CHEBI:30616"/>
        <dbReference type="ChEBI" id="CHEBI:61977"/>
        <dbReference type="ChEBI" id="CHEBI:456216"/>
        <dbReference type="EC" id="2.7.11.1"/>
    </reaction>
</comment>
<evidence type="ECO:0000256" key="7">
    <source>
        <dbReference type="ARBA" id="ARBA00047899"/>
    </source>
</evidence>
<dbReference type="GO" id="GO:0006325">
    <property type="term" value="P:chromatin organization"/>
    <property type="evidence" value="ECO:0007669"/>
    <property type="project" value="UniProtKB-ARBA"/>
</dbReference>
<name>A0A0K8SPB3_LYGHE</name>
<keyword evidence="2 13" id="KW-0723">Serine/threonine-protein kinase</keyword>
<organism evidence="16">
    <name type="scientific">Lygus hesperus</name>
    <name type="common">Western plant bug</name>
    <dbReference type="NCBI Taxonomy" id="30085"/>
    <lineage>
        <taxon>Eukaryota</taxon>
        <taxon>Metazoa</taxon>
        <taxon>Ecdysozoa</taxon>
        <taxon>Arthropoda</taxon>
        <taxon>Hexapoda</taxon>
        <taxon>Insecta</taxon>
        <taxon>Pterygota</taxon>
        <taxon>Neoptera</taxon>
        <taxon>Paraneoptera</taxon>
        <taxon>Hemiptera</taxon>
        <taxon>Heteroptera</taxon>
        <taxon>Panheteroptera</taxon>
        <taxon>Cimicomorpha</taxon>
        <taxon>Miridae</taxon>
        <taxon>Mirini</taxon>
        <taxon>Lygus</taxon>
    </lineage>
</organism>
<evidence type="ECO:0000256" key="6">
    <source>
        <dbReference type="ARBA" id="ARBA00022840"/>
    </source>
</evidence>
<evidence type="ECO:0000256" key="1">
    <source>
        <dbReference type="ARBA" id="ARBA00004214"/>
    </source>
</evidence>
<evidence type="ECO:0000256" key="3">
    <source>
        <dbReference type="ARBA" id="ARBA00022679"/>
    </source>
</evidence>
<dbReference type="PROSITE" id="PS50011">
    <property type="entry name" value="PROTEIN_KINASE_DOM"/>
    <property type="match status" value="1"/>
</dbReference>
<dbReference type="Pfam" id="PF00069">
    <property type="entry name" value="Pkinase"/>
    <property type="match status" value="1"/>
</dbReference>
<proteinExistence type="inferred from homology"/>
<dbReference type="PROSITE" id="PS00107">
    <property type="entry name" value="PROTEIN_KINASE_ATP"/>
    <property type="match status" value="1"/>
</dbReference>
<evidence type="ECO:0000256" key="4">
    <source>
        <dbReference type="ARBA" id="ARBA00022741"/>
    </source>
</evidence>
<feature type="domain" description="Protein kinase" evidence="15">
    <location>
        <begin position="39"/>
        <end position="291"/>
    </location>
</feature>
<dbReference type="FunFam" id="3.30.200.20:FF:000042">
    <property type="entry name" value="Aurora kinase A"/>
    <property type="match status" value="1"/>
</dbReference>
<dbReference type="GO" id="GO:0005524">
    <property type="term" value="F:ATP binding"/>
    <property type="evidence" value="ECO:0007669"/>
    <property type="project" value="UniProtKB-UniRule"/>
</dbReference>
<accession>A0A0K8SPB3</accession>
<dbReference type="GO" id="GO:0000070">
    <property type="term" value="P:mitotic sister chromatid segregation"/>
    <property type="evidence" value="ECO:0007669"/>
    <property type="project" value="UniProtKB-ARBA"/>
</dbReference>
<dbReference type="EC" id="2.7.11.1" evidence="14"/>
<keyword evidence="3 14" id="KW-0808">Transferase</keyword>
<feature type="binding site" evidence="10 12">
    <location>
        <position position="68"/>
    </location>
    <ligand>
        <name>ATP</name>
        <dbReference type="ChEBI" id="CHEBI:30616"/>
    </ligand>
</feature>
<evidence type="ECO:0000256" key="13">
    <source>
        <dbReference type="RuleBase" id="RU000304"/>
    </source>
</evidence>
<comment type="similarity">
    <text evidence="14">Belongs to the protein kinase superfamily. Ser/Thr protein kinase family. Aurora subfamily.</text>
</comment>
<evidence type="ECO:0000256" key="14">
    <source>
        <dbReference type="RuleBase" id="RU367134"/>
    </source>
</evidence>
<dbReference type="PROSITE" id="PS00108">
    <property type="entry name" value="PROTEIN_KINASE_ST"/>
    <property type="match status" value="1"/>
</dbReference>
<dbReference type="PIRSF" id="PIRSF000654">
    <property type="entry name" value="Integrin-linked_kinase"/>
    <property type="match status" value="1"/>
</dbReference>
<dbReference type="GO" id="GO:0030496">
    <property type="term" value="C:midbody"/>
    <property type="evidence" value="ECO:0007669"/>
    <property type="project" value="UniProtKB-SubCell"/>
</dbReference>